<dbReference type="EMBL" id="CP060716">
    <property type="protein sequence ID" value="QNN62172.1"/>
    <property type="molecule type" value="Genomic_DNA"/>
</dbReference>
<gene>
    <name evidence="1" type="ORF">H9L06_07685</name>
</gene>
<name>A0A7G9S2U7_9MICO</name>
<organism evidence="1 2">
    <name type="scientific">Leucobacter denitrificans</name>
    <dbReference type="NCBI Taxonomy" id="683042"/>
    <lineage>
        <taxon>Bacteria</taxon>
        <taxon>Bacillati</taxon>
        <taxon>Actinomycetota</taxon>
        <taxon>Actinomycetes</taxon>
        <taxon>Micrococcales</taxon>
        <taxon>Microbacteriaceae</taxon>
        <taxon>Leucobacter</taxon>
    </lineage>
</organism>
<protein>
    <submittedName>
        <fullName evidence="1">Uncharacterized protein</fullName>
    </submittedName>
</protein>
<evidence type="ECO:0000313" key="1">
    <source>
        <dbReference type="EMBL" id="QNN62172.1"/>
    </source>
</evidence>
<reference evidence="1 2" key="1">
    <citation type="submission" date="2020-08" db="EMBL/GenBank/DDBJ databases">
        <title>Genome sequence of Leucobacter denitrificans KACC 14055T.</title>
        <authorList>
            <person name="Hyun D.-W."/>
            <person name="Bae J.-W."/>
        </authorList>
    </citation>
    <scope>NUCLEOTIDE SEQUENCE [LARGE SCALE GENOMIC DNA]</scope>
    <source>
        <strain evidence="1 2">KACC 14055</strain>
    </source>
</reference>
<dbReference type="KEGG" id="ldn:H9L06_07685"/>
<dbReference type="RefSeq" id="WP_187554643.1">
    <property type="nucleotide sequence ID" value="NZ_CP060716.1"/>
</dbReference>
<proteinExistence type="predicted"/>
<dbReference type="Proteomes" id="UP000515934">
    <property type="component" value="Chromosome"/>
</dbReference>
<accession>A0A7G9S2U7</accession>
<keyword evidence="2" id="KW-1185">Reference proteome</keyword>
<dbReference type="AlphaFoldDB" id="A0A7G9S2U7"/>
<sequence>MNLTNTIAVTIDSIAGHTVIAVVVGTDPLAVNVEDTGTALRVATRV</sequence>
<evidence type="ECO:0000313" key="2">
    <source>
        <dbReference type="Proteomes" id="UP000515934"/>
    </source>
</evidence>